<accession>A0A6A6K5P5</accession>
<keyword evidence="2" id="KW-1185">Reference proteome</keyword>
<sequence length="230" mass="25922">MQMALQRHKARLVAKGYNQRPGIDFGDTFNPVVKPVTIRVKTSTGIFLSQHHYVRKLLQLAHMDGAKEVTTPMATASHLVKSSNNAQAIDPTEYHQLVGGLQYLNLTKPDVAFSVNKLSQFMHCPSNSHWQARKRLLRYLKSTINFVLHSKMKHLEIDVHFVRDLVQREDLRVSHISSKDQLADLLTKPLSKQQFILNRSKIGIQDGSSILWGSVKAIATPSLKSGHDQG</sequence>
<dbReference type="PANTHER" id="PTHR11439:SF455">
    <property type="entry name" value="RLK (RECEPTOR-LIKE PROTEIN KINASE) 8, PUTATIVE-RELATED"/>
    <property type="match status" value="1"/>
</dbReference>
<reference evidence="1 2" key="1">
    <citation type="journal article" date="2020" name="Mol. Plant">
        <title>The Chromosome-Based Rubber Tree Genome Provides New Insights into Spurge Genome Evolution and Rubber Biosynthesis.</title>
        <authorList>
            <person name="Liu J."/>
            <person name="Shi C."/>
            <person name="Shi C.C."/>
            <person name="Li W."/>
            <person name="Zhang Q.J."/>
            <person name="Zhang Y."/>
            <person name="Li K."/>
            <person name="Lu H.F."/>
            <person name="Shi C."/>
            <person name="Zhu S.T."/>
            <person name="Xiao Z.Y."/>
            <person name="Nan H."/>
            <person name="Yue Y."/>
            <person name="Zhu X.G."/>
            <person name="Wu Y."/>
            <person name="Hong X.N."/>
            <person name="Fan G.Y."/>
            <person name="Tong Y."/>
            <person name="Zhang D."/>
            <person name="Mao C.L."/>
            <person name="Liu Y.L."/>
            <person name="Hao S.J."/>
            <person name="Liu W.Q."/>
            <person name="Lv M.Q."/>
            <person name="Zhang H.B."/>
            <person name="Liu Y."/>
            <person name="Hu-Tang G.R."/>
            <person name="Wang J.P."/>
            <person name="Wang J.H."/>
            <person name="Sun Y.H."/>
            <person name="Ni S.B."/>
            <person name="Chen W.B."/>
            <person name="Zhang X.C."/>
            <person name="Jiao Y.N."/>
            <person name="Eichler E.E."/>
            <person name="Li G.H."/>
            <person name="Liu X."/>
            <person name="Gao L.Z."/>
        </authorList>
    </citation>
    <scope>NUCLEOTIDE SEQUENCE [LARGE SCALE GENOMIC DNA]</scope>
    <source>
        <strain evidence="2">cv. GT1</strain>
        <tissue evidence="1">Leaf</tissue>
    </source>
</reference>
<evidence type="ECO:0000313" key="1">
    <source>
        <dbReference type="EMBL" id="KAF2283583.1"/>
    </source>
</evidence>
<dbReference type="PANTHER" id="PTHR11439">
    <property type="entry name" value="GAG-POL-RELATED RETROTRANSPOSON"/>
    <property type="match status" value="1"/>
</dbReference>
<name>A0A6A6K5P5_HEVBR</name>
<organism evidence="1 2">
    <name type="scientific">Hevea brasiliensis</name>
    <name type="common">Para rubber tree</name>
    <name type="synonym">Siphonia brasiliensis</name>
    <dbReference type="NCBI Taxonomy" id="3981"/>
    <lineage>
        <taxon>Eukaryota</taxon>
        <taxon>Viridiplantae</taxon>
        <taxon>Streptophyta</taxon>
        <taxon>Embryophyta</taxon>
        <taxon>Tracheophyta</taxon>
        <taxon>Spermatophyta</taxon>
        <taxon>Magnoliopsida</taxon>
        <taxon>eudicotyledons</taxon>
        <taxon>Gunneridae</taxon>
        <taxon>Pentapetalae</taxon>
        <taxon>rosids</taxon>
        <taxon>fabids</taxon>
        <taxon>Malpighiales</taxon>
        <taxon>Euphorbiaceae</taxon>
        <taxon>Crotonoideae</taxon>
        <taxon>Micrandreae</taxon>
        <taxon>Hevea</taxon>
    </lineage>
</organism>
<dbReference type="Proteomes" id="UP000467840">
    <property type="component" value="Chromosome 12"/>
</dbReference>
<evidence type="ECO:0000313" key="2">
    <source>
        <dbReference type="Proteomes" id="UP000467840"/>
    </source>
</evidence>
<gene>
    <name evidence="1" type="ORF">GH714_012076</name>
</gene>
<proteinExistence type="predicted"/>
<dbReference type="EMBL" id="JAAGAX010000018">
    <property type="protein sequence ID" value="KAF2283583.1"/>
    <property type="molecule type" value="Genomic_DNA"/>
</dbReference>
<protein>
    <recommendedName>
        <fullName evidence="3">Reverse transcriptase Ty1/copia-type domain-containing protein</fullName>
    </recommendedName>
</protein>
<dbReference type="AlphaFoldDB" id="A0A6A6K5P5"/>
<comment type="caution">
    <text evidence="1">The sequence shown here is derived from an EMBL/GenBank/DDBJ whole genome shotgun (WGS) entry which is preliminary data.</text>
</comment>
<evidence type="ECO:0008006" key="3">
    <source>
        <dbReference type="Google" id="ProtNLM"/>
    </source>
</evidence>
<dbReference type="CDD" id="cd09272">
    <property type="entry name" value="RNase_HI_RT_Ty1"/>
    <property type="match status" value="1"/>
</dbReference>